<dbReference type="PANTHER" id="PTHR46529">
    <property type="entry name" value="TRNA WYBUTOSINE-SYNTHESIZING PROTEIN 4"/>
    <property type="match status" value="1"/>
</dbReference>
<accession>A0A9Q0DPB9</accession>
<evidence type="ECO:0000256" key="2">
    <source>
        <dbReference type="ARBA" id="ARBA00022691"/>
    </source>
</evidence>
<dbReference type="EMBL" id="JANIIK010000113">
    <property type="protein sequence ID" value="KAJ3592034.1"/>
    <property type="molecule type" value="Genomic_DNA"/>
</dbReference>
<dbReference type="InterPro" id="IPR015915">
    <property type="entry name" value="Kelch-typ_b-propeller"/>
</dbReference>
<keyword evidence="2" id="KW-0949">S-adenosyl-L-methionine</keyword>
<dbReference type="GO" id="GO:0008175">
    <property type="term" value="F:tRNA methyltransferase activity"/>
    <property type="evidence" value="ECO:0007669"/>
    <property type="project" value="TreeGrafter"/>
</dbReference>
<evidence type="ECO:0000313" key="4">
    <source>
        <dbReference type="Proteomes" id="UP001148018"/>
    </source>
</evidence>
<proteinExistence type="inferred from homology"/>
<dbReference type="GO" id="GO:0030488">
    <property type="term" value="P:tRNA methylation"/>
    <property type="evidence" value="ECO:0007669"/>
    <property type="project" value="TreeGrafter"/>
</dbReference>
<dbReference type="GO" id="GO:0031591">
    <property type="term" value="P:wybutosine biosynthetic process"/>
    <property type="evidence" value="ECO:0007669"/>
    <property type="project" value="TreeGrafter"/>
</dbReference>
<protein>
    <submittedName>
        <fullName evidence="3">Uncharacterized protein</fullName>
    </submittedName>
</protein>
<dbReference type="PANTHER" id="PTHR46529:SF1">
    <property type="entry name" value="TRNA WYBUTOSINE-SYNTHESIZING PROTEIN 4"/>
    <property type="match status" value="1"/>
</dbReference>
<reference evidence="3" key="1">
    <citation type="submission" date="2022-07" db="EMBL/GenBank/DDBJ databases">
        <title>Chromosome-level genome of Muraenolepis orangiensis.</title>
        <authorList>
            <person name="Kim J."/>
        </authorList>
    </citation>
    <scope>NUCLEOTIDE SEQUENCE</scope>
    <source>
        <strain evidence="3">KU_S4_2022</strain>
        <tissue evidence="3">Muscle</tissue>
    </source>
</reference>
<comment type="similarity">
    <text evidence="1">Belongs to the methyltransferase superfamily. LCMT family.</text>
</comment>
<dbReference type="Gene3D" id="2.120.10.80">
    <property type="entry name" value="Kelch-type beta propeller"/>
    <property type="match status" value="1"/>
</dbReference>
<evidence type="ECO:0000313" key="3">
    <source>
        <dbReference type="EMBL" id="KAJ3592034.1"/>
    </source>
</evidence>
<dbReference type="AlphaFoldDB" id="A0A9Q0DPB9"/>
<name>A0A9Q0DPB9_9TELE</name>
<evidence type="ECO:0000256" key="1">
    <source>
        <dbReference type="ARBA" id="ARBA00010703"/>
    </source>
</evidence>
<organism evidence="3 4">
    <name type="scientific">Muraenolepis orangiensis</name>
    <name type="common">Patagonian moray cod</name>
    <dbReference type="NCBI Taxonomy" id="630683"/>
    <lineage>
        <taxon>Eukaryota</taxon>
        <taxon>Metazoa</taxon>
        <taxon>Chordata</taxon>
        <taxon>Craniata</taxon>
        <taxon>Vertebrata</taxon>
        <taxon>Euteleostomi</taxon>
        <taxon>Actinopterygii</taxon>
        <taxon>Neopterygii</taxon>
        <taxon>Teleostei</taxon>
        <taxon>Neoteleostei</taxon>
        <taxon>Acanthomorphata</taxon>
        <taxon>Zeiogadaria</taxon>
        <taxon>Gadariae</taxon>
        <taxon>Gadiformes</taxon>
        <taxon>Muraenolepidoidei</taxon>
        <taxon>Muraenolepididae</taxon>
        <taxon>Muraenolepis</taxon>
    </lineage>
</organism>
<sequence length="82" mass="9235">MNGFYLSLEPDDERPRVESLEPFDEYETLVPWPLMLHPFCSELLEEPEKTSVLLMDGGENCFSFGTHLNPHPVTVDPSAALG</sequence>
<dbReference type="Proteomes" id="UP001148018">
    <property type="component" value="Unassembled WGS sequence"/>
</dbReference>
<keyword evidence="4" id="KW-1185">Reference proteome</keyword>
<gene>
    <name evidence="3" type="ORF">NHX12_007164</name>
</gene>
<dbReference type="OrthoDB" id="8959309at2759"/>
<comment type="caution">
    <text evidence="3">The sequence shown here is derived from an EMBL/GenBank/DDBJ whole genome shotgun (WGS) entry which is preliminary data.</text>
</comment>